<evidence type="ECO:0000313" key="2">
    <source>
        <dbReference type="EMBL" id="MFC5298017.1"/>
    </source>
</evidence>
<dbReference type="InterPro" id="IPR029058">
    <property type="entry name" value="AB_hydrolase_fold"/>
</dbReference>
<organism evidence="2 3">
    <name type="scientific">Brachybacterium tyrofermentans</name>
    <dbReference type="NCBI Taxonomy" id="47848"/>
    <lineage>
        <taxon>Bacteria</taxon>
        <taxon>Bacillati</taxon>
        <taxon>Actinomycetota</taxon>
        <taxon>Actinomycetes</taxon>
        <taxon>Micrococcales</taxon>
        <taxon>Dermabacteraceae</taxon>
        <taxon>Brachybacterium</taxon>
    </lineage>
</organism>
<dbReference type="GO" id="GO:0016787">
    <property type="term" value="F:hydrolase activity"/>
    <property type="evidence" value="ECO:0007669"/>
    <property type="project" value="UniProtKB-KW"/>
</dbReference>
<dbReference type="InterPro" id="IPR000073">
    <property type="entry name" value="AB_hydrolase_1"/>
</dbReference>
<protein>
    <submittedName>
        <fullName evidence="2">Alpha/beta fold hydrolase</fullName>
    </submittedName>
</protein>
<dbReference type="SUPFAM" id="SSF53474">
    <property type="entry name" value="alpha/beta-Hydrolases"/>
    <property type="match status" value="1"/>
</dbReference>
<feature type="domain" description="AB hydrolase-1" evidence="1">
    <location>
        <begin position="17"/>
        <end position="241"/>
    </location>
</feature>
<reference evidence="3" key="1">
    <citation type="journal article" date="2019" name="Int. J. Syst. Evol. Microbiol.">
        <title>The Global Catalogue of Microorganisms (GCM) 10K type strain sequencing project: providing services to taxonomists for standard genome sequencing and annotation.</title>
        <authorList>
            <consortium name="The Broad Institute Genomics Platform"/>
            <consortium name="The Broad Institute Genome Sequencing Center for Infectious Disease"/>
            <person name="Wu L."/>
            <person name="Ma J."/>
        </authorList>
    </citation>
    <scope>NUCLEOTIDE SEQUENCE [LARGE SCALE GENOMIC DNA]</scope>
    <source>
        <strain evidence="3">CGMCC 1.16455</strain>
    </source>
</reference>
<keyword evidence="2" id="KW-0378">Hydrolase</keyword>
<evidence type="ECO:0000313" key="3">
    <source>
        <dbReference type="Proteomes" id="UP001595937"/>
    </source>
</evidence>
<comment type="caution">
    <text evidence="2">The sequence shown here is derived from an EMBL/GenBank/DDBJ whole genome shotgun (WGS) entry which is preliminary data.</text>
</comment>
<name>A0ABW0FF41_9MICO</name>
<accession>A0ABW0FF41</accession>
<gene>
    <name evidence="2" type="ORF">ACFPK8_10895</name>
</gene>
<keyword evidence="3" id="KW-1185">Reference proteome</keyword>
<dbReference type="GeneID" id="303298057"/>
<dbReference type="Proteomes" id="UP001595937">
    <property type="component" value="Unassembled WGS sequence"/>
</dbReference>
<proteinExistence type="predicted"/>
<dbReference type="InterPro" id="IPR052897">
    <property type="entry name" value="Sec-Metab_Biosynth_Hydrolase"/>
</dbReference>
<dbReference type="PANTHER" id="PTHR37017:SF11">
    <property type="entry name" value="ESTERASE_LIPASE_THIOESTERASE DOMAIN-CONTAINING PROTEIN"/>
    <property type="match status" value="1"/>
</dbReference>
<dbReference type="PANTHER" id="PTHR37017">
    <property type="entry name" value="AB HYDROLASE-1 DOMAIN-CONTAINING PROTEIN-RELATED"/>
    <property type="match status" value="1"/>
</dbReference>
<evidence type="ECO:0000259" key="1">
    <source>
        <dbReference type="Pfam" id="PF12697"/>
    </source>
</evidence>
<dbReference type="Pfam" id="PF12697">
    <property type="entry name" value="Abhydrolase_6"/>
    <property type="match status" value="1"/>
</dbReference>
<dbReference type="RefSeq" id="WP_343924971.1">
    <property type="nucleotide sequence ID" value="NZ_BAAAIR010000043.1"/>
</dbReference>
<dbReference type="Gene3D" id="3.40.50.1820">
    <property type="entry name" value="alpha/beta hydrolase"/>
    <property type="match status" value="1"/>
</dbReference>
<dbReference type="EMBL" id="JBHSLN010000024">
    <property type="protein sequence ID" value="MFC5298017.1"/>
    <property type="molecule type" value="Genomic_DNA"/>
</dbReference>
<sequence>MTSESTDSTPSPSPRPVVLVPGYWLGGWAWEEVVQHLHDANVSATAVTLPGMDPGDPERASRGLEEQADHLERLVTELVAESGPVVLVAHSGGNLPVMRLLGRSPELVAHVVWVDSGPQLDGTIGAPDLPSDISEVALPPYEELAETASLEGLTARQLDCFRERAVPQPAAAMREPLHLETEGWRDLPATMVCCSLTSQDVQGMAGQGHPMMAPVTAVRDLELVDLPTGHWPQWSRPDDLATLLAERARRVAPAALTDPRSA</sequence>